<gene>
    <name evidence="1" type="primary">gn00347</name>
    <name evidence="1" type="ORF">PR202_gn00347</name>
</gene>
<protein>
    <submittedName>
        <fullName evidence="1">Uncharacterized protein</fullName>
    </submittedName>
</protein>
<reference evidence="1" key="1">
    <citation type="journal article" date="2018" name="DNA Res.">
        <title>Multiple hybrid de novo genome assembly of finger millet, an orphan allotetraploid crop.</title>
        <authorList>
            <person name="Hatakeyama M."/>
            <person name="Aluri S."/>
            <person name="Balachadran M.T."/>
            <person name="Sivarajan S.R."/>
            <person name="Patrignani A."/>
            <person name="Gruter S."/>
            <person name="Poveda L."/>
            <person name="Shimizu-Inatsugi R."/>
            <person name="Baeten J."/>
            <person name="Francoijs K.J."/>
            <person name="Nataraja K.N."/>
            <person name="Reddy Y.A.N."/>
            <person name="Phadnis S."/>
            <person name="Ravikumar R.L."/>
            <person name="Schlapbach R."/>
            <person name="Sreeman S.M."/>
            <person name="Shimizu K.K."/>
        </authorList>
    </citation>
    <scope>NUCLEOTIDE SEQUENCE</scope>
</reference>
<proteinExistence type="predicted"/>
<sequence>MADAATAPLLTNHNNAKPVKAPAPSIDDMIETYMGATGTMQLLKAILVGFAWAFDAQQVFISVFTDAESRGGTVSAPPACSLAVKSPCALPPGSWAWDRPAKTSVVSEWVLKSAGPAVGGLPPGVVVLCRLPGRWLPAHDARSLCTGEEEDAHPVRVGAERVGVRRAKESPRWLLVRGRKKEAIQTLRQIARLNGTNRQQ</sequence>
<evidence type="ECO:0000313" key="2">
    <source>
        <dbReference type="Proteomes" id="UP001054889"/>
    </source>
</evidence>
<dbReference type="Gene3D" id="1.10.286.90">
    <property type="entry name" value="MFS transporter, transmembrane helix TM10b"/>
    <property type="match status" value="1"/>
</dbReference>
<reference evidence="1" key="2">
    <citation type="submission" date="2021-12" db="EMBL/GenBank/DDBJ databases">
        <title>Resequencing data analysis of finger millet.</title>
        <authorList>
            <person name="Hatakeyama M."/>
            <person name="Aluri S."/>
            <person name="Balachadran M.T."/>
            <person name="Sivarajan S.R."/>
            <person name="Poveda L."/>
            <person name="Shimizu-Inatsugi R."/>
            <person name="Schlapbach R."/>
            <person name="Sreeman S.M."/>
            <person name="Shimizu K.K."/>
        </authorList>
    </citation>
    <scope>NUCLEOTIDE SEQUENCE</scope>
</reference>
<organism evidence="1 2">
    <name type="scientific">Eleusine coracana subsp. coracana</name>
    <dbReference type="NCBI Taxonomy" id="191504"/>
    <lineage>
        <taxon>Eukaryota</taxon>
        <taxon>Viridiplantae</taxon>
        <taxon>Streptophyta</taxon>
        <taxon>Embryophyta</taxon>
        <taxon>Tracheophyta</taxon>
        <taxon>Spermatophyta</taxon>
        <taxon>Magnoliopsida</taxon>
        <taxon>Liliopsida</taxon>
        <taxon>Poales</taxon>
        <taxon>Poaceae</taxon>
        <taxon>PACMAD clade</taxon>
        <taxon>Chloridoideae</taxon>
        <taxon>Cynodonteae</taxon>
        <taxon>Eleusininae</taxon>
        <taxon>Eleusine</taxon>
    </lineage>
</organism>
<evidence type="ECO:0000313" key="1">
    <source>
        <dbReference type="EMBL" id="GJN41025.1"/>
    </source>
</evidence>
<accession>A0AAV5G3A7</accession>
<keyword evidence="2" id="KW-1185">Reference proteome</keyword>
<dbReference type="AlphaFoldDB" id="A0AAV5G3A7"/>
<comment type="caution">
    <text evidence="1">The sequence shown here is derived from an EMBL/GenBank/DDBJ whole genome shotgun (WGS) entry which is preliminary data.</text>
</comment>
<dbReference type="EMBL" id="BQKI01000199">
    <property type="protein sequence ID" value="GJN41025.1"/>
    <property type="molecule type" value="Genomic_DNA"/>
</dbReference>
<dbReference type="Proteomes" id="UP001054889">
    <property type="component" value="Unassembled WGS sequence"/>
</dbReference>
<name>A0AAV5G3A7_ELECO</name>